<dbReference type="PANTHER" id="PTHR24300:SF404">
    <property type="entry name" value="CYTOCHROME P450 2D6-LIKE"/>
    <property type="match status" value="1"/>
</dbReference>
<keyword evidence="6" id="KW-0547">Nucleotide-binding</keyword>
<evidence type="ECO:0000256" key="6">
    <source>
        <dbReference type="PROSITE-ProRule" id="PRU00409"/>
    </source>
</evidence>
<dbReference type="GO" id="GO:0005506">
    <property type="term" value="F:iron ion binding"/>
    <property type="evidence" value="ECO:0007669"/>
    <property type="project" value="InterPro"/>
</dbReference>
<dbReference type="SUPFAM" id="SSF56059">
    <property type="entry name" value="Glutathione synthetase ATP-binding domain-like"/>
    <property type="match status" value="1"/>
</dbReference>
<evidence type="ECO:0000256" key="5">
    <source>
        <dbReference type="PIRSR" id="PIRSR602401-1"/>
    </source>
</evidence>
<dbReference type="PROSITE" id="PS00086">
    <property type="entry name" value="CYTOCHROME_P450"/>
    <property type="match status" value="1"/>
</dbReference>
<keyword evidence="3 5" id="KW-0479">Metal-binding</keyword>
<dbReference type="SUPFAM" id="SSF48264">
    <property type="entry name" value="Cytochrome P450"/>
    <property type="match status" value="1"/>
</dbReference>
<evidence type="ECO:0000313" key="8">
    <source>
        <dbReference type="EMBL" id="EEN61326.1"/>
    </source>
</evidence>
<feature type="binding site" description="axial binding residue" evidence="5">
    <location>
        <position position="820"/>
    </location>
    <ligand>
        <name>heme</name>
        <dbReference type="ChEBI" id="CHEBI:30413"/>
    </ligand>
    <ligandPart>
        <name>Fe</name>
        <dbReference type="ChEBI" id="CHEBI:18248"/>
    </ligandPart>
</feature>
<dbReference type="GO" id="GO:0016705">
    <property type="term" value="F:oxidoreductase activity, acting on paired donors, with incorporation or reduction of molecular oxygen"/>
    <property type="evidence" value="ECO:0007669"/>
    <property type="project" value="InterPro"/>
</dbReference>
<gene>
    <name evidence="8" type="ORF">BRAFLDRAFT_89041</name>
</gene>
<dbReference type="InterPro" id="IPR050182">
    <property type="entry name" value="Cytochrome_P450_fam2"/>
</dbReference>
<dbReference type="PANTHER" id="PTHR24300">
    <property type="entry name" value="CYTOCHROME P450 508A4-RELATED"/>
    <property type="match status" value="1"/>
</dbReference>
<dbReference type="PRINTS" id="PR00463">
    <property type="entry name" value="EP450I"/>
</dbReference>
<protein>
    <recommendedName>
        <fullName evidence="7">ATP-grasp domain-containing protein</fullName>
    </recommendedName>
</protein>
<organism>
    <name type="scientific">Branchiostoma floridae</name>
    <name type="common">Florida lancelet</name>
    <name type="synonym">Amphioxus</name>
    <dbReference type="NCBI Taxonomy" id="7739"/>
    <lineage>
        <taxon>Eukaryota</taxon>
        <taxon>Metazoa</taxon>
        <taxon>Chordata</taxon>
        <taxon>Cephalochordata</taxon>
        <taxon>Leptocardii</taxon>
        <taxon>Amphioxiformes</taxon>
        <taxon>Branchiostomatidae</taxon>
        <taxon>Branchiostoma</taxon>
    </lineage>
</organism>
<dbReference type="PROSITE" id="PS50975">
    <property type="entry name" value="ATP_GRASP"/>
    <property type="match status" value="1"/>
</dbReference>
<dbReference type="InterPro" id="IPR017972">
    <property type="entry name" value="Cyt_P450_CS"/>
</dbReference>
<dbReference type="GO" id="GO:0004497">
    <property type="term" value="F:monooxygenase activity"/>
    <property type="evidence" value="ECO:0007669"/>
    <property type="project" value="InterPro"/>
</dbReference>
<keyword evidence="4 5" id="KW-0408">Iron</keyword>
<evidence type="ECO:0000259" key="7">
    <source>
        <dbReference type="PROSITE" id="PS50975"/>
    </source>
</evidence>
<dbReference type="GO" id="GO:0005524">
    <property type="term" value="F:ATP binding"/>
    <property type="evidence" value="ECO:0007669"/>
    <property type="project" value="UniProtKB-UniRule"/>
</dbReference>
<dbReference type="InterPro" id="IPR011761">
    <property type="entry name" value="ATP-grasp"/>
</dbReference>
<evidence type="ECO:0000256" key="1">
    <source>
        <dbReference type="ARBA" id="ARBA00001971"/>
    </source>
</evidence>
<dbReference type="STRING" id="7739.C3YE18"/>
<dbReference type="FunFam" id="1.10.630.10:FF:000110">
    <property type="entry name" value="Uncharacterized protein"/>
    <property type="match status" value="1"/>
</dbReference>
<keyword evidence="6" id="KW-0067">ATP-binding</keyword>
<dbReference type="InterPro" id="IPR001128">
    <property type="entry name" value="Cyt_P450"/>
</dbReference>
<dbReference type="InterPro" id="IPR036396">
    <property type="entry name" value="Cyt_P450_sf"/>
</dbReference>
<dbReference type="InParanoid" id="C3YE18"/>
<sequence>MSSTGTGRDVTVLIPLCKANPDKEADLRKCPTVRVKHVIFDCIDEKETLMNYVQRLKKVVKENDVSVVLPTTDLSTFAHAALARDFPHIPGPSVESCYLAFHKPYTRKHLDFAEMPTPYDVLDLDSPTLLQDAEKALETVGLPAFVKSGTATLAYGLKKIESYDDLKGALIDFKTMRDEHPDFMFAPSAAFYRDYFTEYLDVKKYPLALCDVVLVEPFLDAETLCTMDGCVVNGKLVHWTITDELQYDGHEAKFTSMLGPTNEPQDVQTRMWKIYDDIMAKMIECGFNDGYTNIEIFKMKDGKLRLCEVNARGSRLVQGIYRQVYENANQDYVYLAAGTGLVPATPPPTGRHGVAYMAKFLGHQERPGDFLDFDKIAQLKSDPDVYISPYYKRDDELADIPACLYLRRPRNLPLYPAGCWPVLGHLLALGRAPHLQLTAWRRQYGDVFTVRMGMEDVVVLNGYTAVKDALVDRSELFASRPQNYIFDLINGFGKAIVSTQWGKAFKQKKRFVSTTLRTLGVKEGMGSIEEKVREEMSCLCAKVAEYGGQPFDPESDLHFTIANDICSVAFGSRFDYGAERFKNLSDAALVTMDRVGSGQIINVFPFLRFVPGVNKSLRDVSKYNAKIHAFLWDEISRHRQNLNRENPRDFLDFCLVELERREKVEDFTDEHVMYMTYELLFAGLDTVANAMRWCLLYMVLYPDVQKKVQSELDEAVGGAQPALSHRAQLPYTEATLMEVQRMRAVAPLGLPHATTQDVTVGEFDLPAGVMVLTNLHSLHMDPAYWPDPDRFDPERFLDAEGKVINKPKSFMPFSGGRRGCLGEQLAKMELFLLFSSLLQNFTFKSPEGAPALSVEGDMRLTLTPPSYKIRAIPR</sequence>
<name>C3YE18_BRAFL</name>
<accession>C3YE18</accession>
<comment type="cofactor">
    <cofactor evidence="1 5">
        <name>heme</name>
        <dbReference type="ChEBI" id="CHEBI:30413"/>
    </cofactor>
</comment>
<keyword evidence="5" id="KW-0349">Heme</keyword>
<proteinExistence type="inferred from homology"/>
<evidence type="ECO:0000256" key="3">
    <source>
        <dbReference type="ARBA" id="ARBA00022723"/>
    </source>
</evidence>
<dbReference type="GO" id="GO:0020037">
    <property type="term" value="F:heme binding"/>
    <property type="evidence" value="ECO:0007669"/>
    <property type="project" value="InterPro"/>
</dbReference>
<dbReference type="EMBL" id="GG666505">
    <property type="protein sequence ID" value="EEN61326.1"/>
    <property type="molecule type" value="Genomic_DNA"/>
</dbReference>
<dbReference type="Gene3D" id="3.30.470.20">
    <property type="entry name" value="ATP-grasp fold, B domain"/>
    <property type="match status" value="1"/>
</dbReference>
<dbReference type="PRINTS" id="PR00385">
    <property type="entry name" value="P450"/>
</dbReference>
<dbReference type="eggNOG" id="KOG0156">
    <property type="taxonomic scope" value="Eukaryota"/>
</dbReference>
<dbReference type="InterPro" id="IPR002401">
    <property type="entry name" value="Cyt_P450_E_grp-I"/>
</dbReference>
<comment type="similarity">
    <text evidence="2">Belongs to the cytochrome P450 family.</text>
</comment>
<evidence type="ECO:0000256" key="4">
    <source>
        <dbReference type="ARBA" id="ARBA00023004"/>
    </source>
</evidence>
<evidence type="ECO:0000256" key="2">
    <source>
        <dbReference type="ARBA" id="ARBA00010617"/>
    </source>
</evidence>
<dbReference type="Gene3D" id="1.10.630.10">
    <property type="entry name" value="Cytochrome P450"/>
    <property type="match status" value="1"/>
</dbReference>
<feature type="domain" description="ATP-grasp" evidence="7">
    <location>
        <begin position="107"/>
        <end position="341"/>
    </location>
</feature>
<reference evidence="8" key="1">
    <citation type="journal article" date="2008" name="Nature">
        <title>The amphioxus genome and the evolution of the chordate karyotype.</title>
        <authorList>
            <consortium name="US DOE Joint Genome Institute (JGI-PGF)"/>
            <person name="Putnam N.H."/>
            <person name="Butts T."/>
            <person name="Ferrier D.E.K."/>
            <person name="Furlong R.F."/>
            <person name="Hellsten U."/>
            <person name="Kawashima T."/>
            <person name="Robinson-Rechavi M."/>
            <person name="Shoguchi E."/>
            <person name="Terry A."/>
            <person name="Yu J.-K."/>
            <person name="Benito-Gutierrez E.L."/>
            <person name="Dubchak I."/>
            <person name="Garcia-Fernandez J."/>
            <person name="Gibson-Brown J.J."/>
            <person name="Grigoriev I.V."/>
            <person name="Horton A.C."/>
            <person name="de Jong P.J."/>
            <person name="Jurka J."/>
            <person name="Kapitonov V.V."/>
            <person name="Kohara Y."/>
            <person name="Kuroki Y."/>
            <person name="Lindquist E."/>
            <person name="Lucas S."/>
            <person name="Osoegawa K."/>
            <person name="Pennacchio L.A."/>
            <person name="Salamov A.A."/>
            <person name="Satou Y."/>
            <person name="Sauka-Spengler T."/>
            <person name="Schmutz J."/>
            <person name="Shin-I T."/>
            <person name="Toyoda A."/>
            <person name="Bronner-Fraser M."/>
            <person name="Fujiyama A."/>
            <person name="Holland L.Z."/>
            <person name="Holland P.W.H."/>
            <person name="Satoh N."/>
            <person name="Rokhsar D.S."/>
        </authorList>
    </citation>
    <scope>NUCLEOTIDE SEQUENCE [LARGE SCALE GENOMIC DNA]</scope>
    <source>
        <strain evidence="8">S238N-H82</strain>
        <tissue evidence="8">Testes</tissue>
    </source>
</reference>
<dbReference type="Pfam" id="PF00067">
    <property type="entry name" value="p450"/>
    <property type="match status" value="1"/>
</dbReference>
<dbReference type="AlphaFoldDB" id="C3YE18"/>